<dbReference type="InterPro" id="IPR011990">
    <property type="entry name" value="TPR-like_helical_dom_sf"/>
</dbReference>
<dbReference type="InterPro" id="IPR029058">
    <property type="entry name" value="AB_hydrolase_fold"/>
</dbReference>
<dbReference type="Pfam" id="PF00561">
    <property type="entry name" value="Abhydrolase_1"/>
    <property type="match status" value="1"/>
</dbReference>
<keyword evidence="3" id="KW-1185">Reference proteome</keyword>
<dbReference type="PANTHER" id="PTHR43798">
    <property type="entry name" value="MONOACYLGLYCEROL LIPASE"/>
    <property type="match status" value="1"/>
</dbReference>
<organism evidence="2 3">
    <name type="scientific">Winogradskya consettensis</name>
    <dbReference type="NCBI Taxonomy" id="113560"/>
    <lineage>
        <taxon>Bacteria</taxon>
        <taxon>Bacillati</taxon>
        <taxon>Actinomycetota</taxon>
        <taxon>Actinomycetes</taxon>
        <taxon>Micromonosporales</taxon>
        <taxon>Micromonosporaceae</taxon>
        <taxon>Winogradskya</taxon>
    </lineage>
</organism>
<protein>
    <recommendedName>
        <fullName evidence="1">AB hydrolase-1 domain-containing protein</fullName>
    </recommendedName>
</protein>
<sequence length="530" mass="56888">MISNLSPGTHSFTVAGIRQVYHVAGAGPVLVTHSGGPGVDYSYLRSPALERHFTMVYPEPVGTGDSGRLPQGATYVGTYADFLTALVDHLGTPKVYLLGHSHGGLVAQRYALDHPDRVAGIAFYSSPAMTLPEFWAATAGTTEEFLRRHADVPEAAEAVAALGRFGAPTDEAKTAALRACLPVYFADFWARKAEFKDLQAGVRGYAVSFESTHVDYRAELASISVPTVVITGRYDFICGPVWARMLHECIPGSRLVILGGSGHFGQIEEPQAFDEAVLSLLRPATVSFEDEVRATFRRGDSDAVVTMARAEVDRARAAGEPAGEVEGLYAQARVAIRGGDLPRAGELATEALEVAVRAGDRRLEERPRHVLAAVARVSGDHLRARDLYLASIELNKQLGQPELVNAELHNLAFTELHLGNLGHARDLFLAGRERVFMEGYDSFVPYLCVAAAALASAEGDHALAARMVGLTDSAYAAIGQVPDPDDALEVSAAHKAAVEFLGQDRFDQEYALGAALRPVEAFGFDPVTHD</sequence>
<dbReference type="Gene3D" id="1.25.40.10">
    <property type="entry name" value="Tetratricopeptide repeat domain"/>
    <property type="match status" value="1"/>
</dbReference>
<accession>A0A919SA78</accession>
<dbReference type="SUPFAM" id="SSF48452">
    <property type="entry name" value="TPR-like"/>
    <property type="match status" value="1"/>
</dbReference>
<dbReference type="AlphaFoldDB" id="A0A919SA78"/>
<dbReference type="InterPro" id="IPR050266">
    <property type="entry name" value="AB_hydrolase_sf"/>
</dbReference>
<evidence type="ECO:0000313" key="2">
    <source>
        <dbReference type="EMBL" id="GIM68041.1"/>
    </source>
</evidence>
<dbReference type="Proteomes" id="UP000680865">
    <property type="component" value="Unassembled WGS sequence"/>
</dbReference>
<dbReference type="Gene3D" id="3.40.50.1820">
    <property type="entry name" value="alpha/beta hydrolase"/>
    <property type="match status" value="1"/>
</dbReference>
<dbReference type="PANTHER" id="PTHR43798:SF33">
    <property type="entry name" value="HYDROLASE, PUTATIVE (AFU_ORTHOLOGUE AFUA_2G14860)-RELATED"/>
    <property type="match status" value="1"/>
</dbReference>
<dbReference type="InterPro" id="IPR000639">
    <property type="entry name" value="Epox_hydrolase-like"/>
</dbReference>
<dbReference type="RefSeq" id="WP_244875749.1">
    <property type="nucleotide sequence ID" value="NZ_BAAATW010000002.1"/>
</dbReference>
<dbReference type="GO" id="GO:0016020">
    <property type="term" value="C:membrane"/>
    <property type="evidence" value="ECO:0007669"/>
    <property type="project" value="TreeGrafter"/>
</dbReference>
<dbReference type="GO" id="GO:0003824">
    <property type="term" value="F:catalytic activity"/>
    <property type="evidence" value="ECO:0007669"/>
    <property type="project" value="InterPro"/>
</dbReference>
<dbReference type="PRINTS" id="PR00412">
    <property type="entry name" value="EPOXHYDRLASE"/>
</dbReference>
<dbReference type="SUPFAM" id="SSF53474">
    <property type="entry name" value="alpha/beta-Hydrolases"/>
    <property type="match status" value="1"/>
</dbReference>
<gene>
    <name evidence="2" type="ORF">Aco04nite_08970</name>
</gene>
<feature type="domain" description="AB hydrolase-1" evidence="1">
    <location>
        <begin position="28"/>
        <end position="270"/>
    </location>
</feature>
<reference evidence="2" key="1">
    <citation type="submission" date="2021-03" db="EMBL/GenBank/DDBJ databases">
        <title>Whole genome shotgun sequence of Actinoplanes consettensis NBRC 14913.</title>
        <authorList>
            <person name="Komaki H."/>
            <person name="Tamura T."/>
        </authorList>
    </citation>
    <scope>NUCLEOTIDE SEQUENCE</scope>
    <source>
        <strain evidence="2">NBRC 14913</strain>
    </source>
</reference>
<dbReference type="EMBL" id="BOQP01000004">
    <property type="protein sequence ID" value="GIM68041.1"/>
    <property type="molecule type" value="Genomic_DNA"/>
</dbReference>
<evidence type="ECO:0000313" key="3">
    <source>
        <dbReference type="Proteomes" id="UP000680865"/>
    </source>
</evidence>
<proteinExistence type="predicted"/>
<evidence type="ECO:0000259" key="1">
    <source>
        <dbReference type="Pfam" id="PF00561"/>
    </source>
</evidence>
<name>A0A919SA78_9ACTN</name>
<comment type="caution">
    <text evidence="2">The sequence shown here is derived from an EMBL/GenBank/DDBJ whole genome shotgun (WGS) entry which is preliminary data.</text>
</comment>
<dbReference type="InterPro" id="IPR000073">
    <property type="entry name" value="AB_hydrolase_1"/>
</dbReference>